<comment type="caution">
    <text evidence="2">The sequence shown here is derived from an EMBL/GenBank/DDBJ whole genome shotgun (WGS) entry which is preliminary data.</text>
</comment>
<evidence type="ECO:0000259" key="1">
    <source>
        <dbReference type="Pfam" id="PF14065"/>
    </source>
</evidence>
<evidence type="ECO:0000313" key="3">
    <source>
        <dbReference type="Proteomes" id="UP000252107"/>
    </source>
</evidence>
<feature type="domain" description="Pvc16 N-terminal" evidence="1">
    <location>
        <begin position="9"/>
        <end position="196"/>
    </location>
</feature>
<organism evidence="2 3">
    <name type="scientific">Nostoc minutum NIES-26</name>
    <dbReference type="NCBI Taxonomy" id="1844469"/>
    <lineage>
        <taxon>Bacteria</taxon>
        <taxon>Bacillati</taxon>
        <taxon>Cyanobacteriota</taxon>
        <taxon>Cyanophyceae</taxon>
        <taxon>Nostocales</taxon>
        <taxon>Nostocaceae</taxon>
        <taxon>Nostoc</taxon>
    </lineage>
</organism>
<name>A0A367R1E5_9NOSO</name>
<dbReference type="Proteomes" id="UP000252107">
    <property type="component" value="Unassembled WGS sequence"/>
</dbReference>
<accession>A0A367R1E5</accession>
<keyword evidence="3" id="KW-1185">Reference proteome</keyword>
<sequence length="425" mass="47434">MSNYLAIATVTATIQRVLQDAVGADVPGIFVTTEHPGASGEGIPKKRINLFLYQAIPNPAWRNNDLRSRRPKGELIKQAQAGLDLFYILSFYGEHKKLEPQRLLGSAVRSIVDNPILTSEMILETMHKPDNNFLLDSTLEQQVEKVTVVPTVMTKEELSKIWSSYFQPPYVLSFAIQAGAVLIEGNKPSGRALPVRRIATYSTPNQLVISQVVSADGFNQPIVSNSMLIIRGQHLNSEHLQIKIGKTKLRPQKVESDEIKLDLSLLSNEERHSLRAGVQSLQALRPVPQKIKQEPEQMIGSNVVSFVLCPNVIGIEVAEIEENLDELYRAKVRVELDLTVGKEQKVFLFFNERSASKEAAYIFTADSQSVDSNVVMFTVNDVKKGEYLVRVQIDGAESPLEVDTQLESETFEQYVRPVVVIGKPN</sequence>
<gene>
    <name evidence="2" type="ORF">A6770_22025</name>
</gene>
<protein>
    <recommendedName>
        <fullName evidence="1">Pvc16 N-terminal domain-containing protein</fullName>
    </recommendedName>
</protein>
<evidence type="ECO:0000313" key="2">
    <source>
        <dbReference type="EMBL" id="RCJ29413.1"/>
    </source>
</evidence>
<dbReference type="InterPro" id="IPR025351">
    <property type="entry name" value="Pvc16_N"/>
</dbReference>
<dbReference type="Pfam" id="PF14065">
    <property type="entry name" value="Pvc16_N"/>
    <property type="match status" value="1"/>
</dbReference>
<reference evidence="2" key="1">
    <citation type="submission" date="2016-04" db="EMBL/GenBank/DDBJ databases">
        <authorList>
            <person name="Tabuchi Yagui T.R."/>
        </authorList>
    </citation>
    <scope>NUCLEOTIDE SEQUENCE [LARGE SCALE GENOMIC DNA]</scope>
    <source>
        <strain evidence="2">NIES-26</strain>
    </source>
</reference>
<dbReference type="EMBL" id="LXQD01000293">
    <property type="protein sequence ID" value="RCJ29413.1"/>
    <property type="molecule type" value="Genomic_DNA"/>
</dbReference>
<dbReference type="AlphaFoldDB" id="A0A367R1E5"/>
<proteinExistence type="predicted"/>